<dbReference type="InterPro" id="IPR032710">
    <property type="entry name" value="NTF2-like_dom_sf"/>
</dbReference>
<dbReference type="RefSeq" id="WP_248428543.1">
    <property type="nucleotide sequence ID" value="NZ_JALNUB010000006.1"/>
</dbReference>
<reference evidence="2" key="1">
    <citation type="submission" date="2022-04" db="EMBL/GenBank/DDBJ databases">
        <title>Flavobacterium pygoscelis sp. nov. isolated from Chinstrap chick (Pygoscelis antarcticus).</title>
        <authorList>
            <person name="Irgang R."/>
            <person name="Poblete-Morales M."/>
            <person name="Avendano-Herrera R."/>
        </authorList>
    </citation>
    <scope>NUCLEOTIDE SEQUENCE</scope>
    <source>
        <strain evidence="2">I-SCBP12n</strain>
    </source>
</reference>
<gene>
    <name evidence="2" type="ORF">MW871_11030</name>
</gene>
<dbReference type="EMBL" id="JALNUB010000006">
    <property type="protein sequence ID" value="MCK8142425.1"/>
    <property type="molecule type" value="Genomic_DNA"/>
</dbReference>
<accession>A0A9X1XRH5</accession>
<evidence type="ECO:0000259" key="1">
    <source>
        <dbReference type="Pfam" id="PF12680"/>
    </source>
</evidence>
<dbReference type="AlphaFoldDB" id="A0A9X1XRH5"/>
<evidence type="ECO:0000313" key="3">
    <source>
        <dbReference type="Proteomes" id="UP001139260"/>
    </source>
</evidence>
<dbReference type="InterPro" id="IPR037401">
    <property type="entry name" value="SnoaL-like"/>
</dbReference>
<sequence>MRTTKDILIEFYTAFSNGDATTMCKNYDVNIQFRDPAFGLLKGNEVCEMWKMLTEKSKGNMKIEFSVIKADEYTGSVRWIATYKFVKNQRTVVNTVLSEFQFKEGLIIKQTDQFDIWKWSKQAFGITGYLLGWTGFFQKKVEKQAVASLKKYSESH</sequence>
<evidence type="ECO:0000313" key="2">
    <source>
        <dbReference type="EMBL" id="MCK8142425.1"/>
    </source>
</evidence>
<organism evidence="2 3">
    <name type="scientific">Flavobacterium pygoscelis</name>
    <dbReference type="NCBI Taxonomy" id="2893176"/>
    <lineage>
        <taxon>Bacteria</taxon>
        <taxon>Pseudomonadati</taxon>
        <taxon>Bacteroidota</taxon>
        <taxon>Flavobacteriia</taxon>
        <taxon>Flavobacteriales</taxon>
        <taxon>Flavobacteriaceae</taxon>
        <taxon>Flavobacterium</taxon>
    </lineage>
</organism>
<dbReference type="Proteomes" id="UP001139260">
    <property type="component" value="Unassembled WGS sequence"/>
</dbReference>
<comment type="caution">
    <text evidence="2">The sequence shown here is derived from an EMBL/GenBank/DDBJ whole genome shotgun (WGS) entry which is preliminary data.</text>
</comment>
<dbReference type="Gene3D" id="3.10.450.50">
    <property type="match status" value="1"/>
</dbReference>
<feature type="domain" description="SnoaL-like" evidence="1">
    <location>
        <begin position="10"/>
        <end position="108"/>
    </location>
</feature>
<dbReference type="Pfam" id="PF12680">
    <property type="entry name" value="SnoaL_2"/>
    <property type="match status" value="1"/>
</dbReference>
<keyword evidence="3" id="KW-1185">Reference proteome</keyword>
<dbReference type="SUPFAM" id="SSF54427">
    <property type="entry name" value="NTF2-like"/>
    <property type="match status" value="1"/>
</dbReference>
<proteinExistence type="predicted"/>
<protein>
    <submittedName>
        <fullName evidence="2">Nuclear transport factor 2 family protein</fullName>
    </submittedName>
</protein>
<name>A0A9X1XRH5_9FLAO</name>